<sequence>MNIVAQGLAVVAALMHLWIFLMESVRFRRPEVHGMFGVRAADVDVVRPWAFHQGCYNAFLSLQTLTGIAVVHLGDPTAGRLLVLAACAAMLAASVALIGFDPRRSRIKGLLGQGAPALATLAAALL</sequence>
<dbReference type="Proteomes" id="UP000440096">
    <property type="component" value="Unassembled WGS sequence"/>
</dbReference>
<keyword evidence="1" id="KW-0812">Transmembrane</keyword>
<dbReference type="Pfam" id="PF06993">
    <property type="entry name" value="DUF1304"/>
    <property type="match status" value="1"/>
</dbReference>
<dbReference type="RefSeq" id="WP_154761088.1">
    <property type="nucleotide sequence ID" value="NZ_WMBA01000085.1"/>
</dbReference>
<feature type="transmembrane region" description="Helical" evidence="1">
    <location>
        <begin position="6"/>
        <end position="25"/>
    </location>
</feature>
<proteinExistence type="predicted"/>
<dbReference type="EMBL" id="WMBA01000085">
    <property type="protein sequence ID" value="MTD59027.1"/>
    <property type="molecule type" value="Genomic_DNA"/>
</dbReference>
<dbReference type="OrthoDB" id="9803832at2"/>
<evidence type="ECO:0000313" key="2">
    <source>
        <dbReference type="EMBL" id="MTD59027.1"/>
    </source>
</evidence>
<keyword evidence="1" id="KW-1133">Transmembrane helix</keyword>
<protein>
    <submittedName>
        <fullName evidence="2">DUF1304 family protein</fullName>
    </submittedName>
</protein>
<accession>A0A6N7ZBC9</accession>
<gene>
    <name evidence="2" type="ORF">GKO32_34340</name>
</gene>
<dbReference type="AlphaFoldDB" id="A0A6N7ZBC9"/>
<keyword evidence="1" id="KW-0472">Membrane</keyword>
<keyword evidence="3" id="KW-1185">Reference proteome</keyword>
<evidence type="ECO:0000256" key="1">
    <source>
        <dbReference type="SAM" id="Phobius"/>
    </source>
</evidence>
<dbReference type="InterPro" id="IPR009732">
    <property type="entry name" value="DUF1304"/>
</dbReference>
<reference evidence="2 3" key="1">
    <citation type="submission" date="2019-11" db="EMBL/GenBank/DDBJ databases">
        <title>Draft genome of Amycolatopsis RM579.</title>
        <authorList>
            <person name="Duangmal K."/>
            <person name="Mingma R."/>
        </authorList>
    </citation>
    <scope>NUCLEOTIDE SEQUENCE [LARGE SCALE GENOMIC DNA]</scope>
    <source>
        <strain evidence="2 3">RM579</strain>
    </source>
</reference>
<name>A0A6N7ZBC9_9PSEU</name>
<organism evidence="2 3">
    <name type="scientific">Amycolatopsis pithecellobii</name>
    <dbReference type="NCBI Taxonomy" id="664692"/>
    <lineage>
        <taxon>Bacteria</taxon>
        <taxon>Bacillati</taxon>
        <taxon>Actinomycetota</taxon>
        <taxon>Actinomycetes</taxon>
        <taxon>Pseudonocardiales</taxon>
        <taxon>Pseudonocardiaceae</taxon>
        <taxon>Amycolatopsis</taxon>
    </lineage>
</organism>
<evidence type="ECO:0000313" key="3">
    <source>
        <dbReference type="Proteomes" id="UP000440096"/>
    </source>
</evidence>
<feature type="transmembrane region" description="Helical" evidence="1">
    <location>
        <begin position="80"/>
        <end position="100"/>
    </location>
</feature>
<feature type="transmembrane region" description="Helical" evidence="1">
    <location>
        <begin position="55"/>
        <end position="74"/>
    </location>
</feature>
<comment type="caution">
    <text evidence="2">The sequence shown here is derived from an EMBL/GenBank/DDBJ whole genome shotgun (WGS) entry which is preliminary data.</text>
</comment>